<comment type="similarity">
    <text evidence="1 7 8">Belongs to the FGGY kinase family.</text>
</comment>
<dbReference type="NCBIfam" id="TIGR01311">
    <property type="entry name" value="glycerol_kin"/>
    <property type="match status" value="1"/>
</dbReference>
<comment type="caution">
    <text evidence="7">Lacks conserved residue(s) required for the propagation of feature annotation.</text>
</comment>
<evidence type="ECO:0000256" key="7">
    <source>
        <dbReference type="HAMAP-Rule" id="MF_00186"/>
    </source>
</evidence>
<dbReference type="STRING" id="441103.TRN7648_03566"/>
<dbReference type="InterPro" id="IPR018484">
    <property type="entry name" value="FGGY_N"/>
</dbReference>
<feature type="domain" description="Carbohydrate kinase FGGY N-terminal" evidence="10">
    <location>
        <begin position="4"/>
        <end position="249"/>
    </location>
</feature>
<name>A0A0P1GI80_9RHOB</name>
<accession>A0A0P1GI80</accession>
<feature type="binding site" evidence="7">
    <location>
        <position position="307"/>
    </location>
    <ligand>
        <name>ATP</name>
        <dbReference type="ChEBI" id="CHEBI:30616"/>
    </ligand>
</feature>
<evidence type="ECO:0000256" key="5">
    <source>
        <dbReference type="ARBA" id="ARBA00022798"/>
    </source>
</evidence>
<feature type="binding site" evidence="7">
    <location>
        <position position="242"/>
    </location>
    <ligand>
        <name>sn-glycerol 3-phosphate</name>
        <dbReference type="ChEBI" id="CHEBI:57597"/>
    </ligand>
</feature>
<keyword evidence="4 7" id="KW-0418">Kinase</keyword>
<feature type="binding site" evidence="7">
    <location>
        <position position="243"/>
    </location>
    <ligand>
        <name>glycerol</name>
        <dbReference type="ChEBI" id="CHEBI:17754"/>
    </ligand>
</feature>
<gene>
    <name evidence="7 12" type="primary">glpK</name>
    <name evidence="12" type="ORF">TRN7648_03566</name>
</gene>
<proteinExistence type="inferred from homology"/>
<protein>
    <recommendedName>
        <fullName evidence="7">Glycerol kinase</fullName>
        <ecNumber evidence="7">2.7.1.30</ecNumber>
    </recommendedName>
    <alternativeName>
        <fullName evidence="7">ATP:glycerol 3-phosphotransferase</fullName>
    </alternativeName>
    <alternativeName>
        <fullName evidence="7">Glycerokinase</fullName>
        <shortName evidence="7">GK</shortName>
    </alternativeName>
</protein>
<evidence type="ECO:0000256" key="9">
    <source>
        <dbReference type="SAM" id="MobiDB-lite"/>
    </source>
</evidence>
<dbReference type="NCBIfam" id="NF000756">
    <property type="entry name" value="PRK00047.1"/>
    <property type="match status" value="1"/>
</dbReference>
<dbReference type="UniPathway" id="UPA00618">
    <property type="reaction ID" value="UER00672"/>
</dbReference>
<dbReference type="PIRSF" id="PIRSF000538">
    <property type="entry name" value="GlpK"/>
    <property type="match status" value="1"/>
</dbReference>
<feature type="binding site" evidence="7">
    <location>
        <position position="264"/>
    </location>
    <ligand>
        <name>ATP</name>
        <dbReference type="ChEBI" id="CHEBI:30616"/>
    </ligand>
</feature>
<dbReference type="SUPFAM" id="SSF53067">
    <property type="entry name" value="Actin-like ATPase domain"/>
    <property type="match status" value="2"/>
</dbReference>
<feature type="binding site" evidence="7">
    <location>
        <position position="81"/>
    </location>
    <ligand>
        <name>glycerol</name>
        <dbReference type="ChEBI" id="CHEBI:17754"/>
    </ligand>
</feature>
<feature type="binding site" evidence="7">
    <location>
        <position position="11"/>
    </location>
    <ligand>
        <name>ATP</name>
        <dbReference type="ChEBI" id="CHEBI:30616"/>
    </ligand>
</feature>
<feature type="binding site" evidence="7">
    <location>
        <position position="133"/>
    </location>
    <ligand>
        <name>sn-glycerol 3-phosphate</name>
        <dbReference type="ChEBI" id="CHEBI:57597"/>
    </ligand>
</feature>
<keyword evidence="2 7" id="KW-0808">Transferase</keyword>
<dbReference type="GO" id="GO:0005829">
    <property type="term" value="C:cytosol"/>
    <property type="evidence" value="ECO:0007669"/>
    <property type="project" value="TreeGrafter"/>
</dbReference>
<dbReference type="CDD" id="cd07786">
    <property type="entry name" value="FGGY_EcGK_like"/>
    <property type="match status" value="1"/>
</dbReference>
<keyword evidence="3 7" id="KW-0547">Nucleotide-binding</keyword>
<feature type="binding site" evidence="7">
    <location>
        <position position="11"/>
    </location>
    <ligand>
        <name>sn-glycerol 3-phosphate</name>
        <dbReference type="ChEBI" id="CHEBI:57597"/>
    </ligand>
</feature>
<feature type="binding site" evidence="7">
    <location>
        <position position="13"/>
    </location>
    <ligand>
        <name>ATP</name>
        <dbReference type="ChEBI" id="CHEBI:30616"/>
    </ligand>
</feature>
<dbReference type="InterPro" id="IPR000577">
    <property type="entry name" value="Carb_kinase_FGGY"/>
</dbReference>
<sequence length="536" mass="57656">MTHILAIDQGTTSTRAILFDTDLQVVATAQEEFPQHYPASGWVEHDCGDLWTTTAATCRGVMERAGIKAEDIAAIGITNQRETTLVWDRKTGKPIHNAIVWQDRRTSELCKSLKAEGFEEVVTDRTGLLLDPYFSATKVAWMLDNVEGARARAEAGELAFGTVDSWLVWNLTGGAQHVTDATNAARTMLYDIRKGRWSQTMCDKLGIPMSMLPEVRDCAADFGETRADLFGAPIPILGIAGDQQAATVGQACFQPGMLKSTYGTGCFALINTGDTPVRSQNRLLTTIAYQLDGKPTYALEGSIFIAGAVVQWLRDGLKIIRDAAETQPLAQGADDAQEVVMVPAFTGLGAPYWNAECRGAIFGLTRNSGPQEFARAALESVGFQTRDLLEAMMADMSAAGETGFGQSDAATLSDSHSATLRDSRSATLRDSHSATLRDSHSATLRVDGGMSASDWAMQFLSDIIGAPVERPTVLETTAMGAAWLAGHKAGLMPAMTEFAATWSSGARFEPAMPEDTRAVRYAGWKKAVEATIGYAS</sequence>
<dbReference type="GO" id="GO:0005524">
    <property type="term" value="F:ATP binding"/>
    <property type="evidence" value="ECO:0007669"/>
    <property type="project" value="UniProtKB-UniRule"/>
</dbReference>
<dbReference type="InterPro" id="IPR018483">
    <property type="entry name" value="Carb_kinase_FGGY_CS"/>
</dbReference>
<comment type="pathway">
    <text evidence="7">Polyol metabolism; glycerol degradation via glycerol kinase pathway; sn-glycerol 3-phosphate from glycerol: step 1/1.</text>
</comment>
<evidence type="ECO:0000313" key="12">
    <source>
        <dbReference type="EMBL" id="CUH81623.1"/>
    </source>
</evidence>
<feature type="binding site" evidence="7">
    <location>
        <position position="307"/>
    </location>
    <ligand>
        <name>ADP</name>
        <dbReference type="ChEBI" id="CHEBI:456216"/>
    </ligand>
</feature>
<keyword evidence="5 7" id="KW-0319">Glycerol metabolism</keyword>
<feature type="binding site" evidence="7">
    <location>
        <position position="82"/>
    </location>
    <ligand>
        <name>sn-glycerol 3-phosphate</name>
        <dbReference type="ChEBI" id="CHEBI:57597"/>
    </ligand>
</feature>
<evidence type="ECO:0000259" key="10">
    <source>
        <dbReference type="Pfam" id="PF00370"/>
    </source>
</evidence>
<dbReference type="PANTHER" id="PTHR10196:SF78">
    <property type="entry name" value="GLYCEROL KINASE"/>
    <property type="match status" value="1"/>
</dbReference>
<evidence type="ECO:0000256" key="1">
    <source>
        <dbReference type="ARBA" id="ARBA00009156"/>
    </source>
</evidence>
<dbReference type="InterPro" id="IPR043129">
    <property type="entry name" value="ATPase_NBD"/>
</dbReference>
<dbReference type="FunFam" id="3.30.420.40:FF:000008">
    <property type="entry name" value="Glycerol kinase"/>
    <property type="match status" value="1"/>
</dbReference>
<dbReference type="PROSITE" id="PS00445">
    <property type="entry name" value="FGGY_KINASES_2"/>
    <property type="match status" value="1"/>
</dbReference>
<evidence type="ECO:0000256" key="2">
    <source>
        <dbReference type="ARBA" id="ARBA00022679"/>
    </source>
</evidence>
<evidence type="ECO:0000256" key="6">
    <source>
        <dbReference type="ARBA" id="ARBA00022840"/>
    </source>
</evidence>
<dbReference type="PANTHER" id="PTHR10196">
    <property type="entry name" value="SUGAR KINASE"/>
    <property type="match status" value="1"/>
</dbReference>
<dbReference type="GO" id="GO:0004370">
    <property type="term" value="F:glycerol kinase activity"/>
    <property type="evidence" value="ECO:0007669"/>
    <property type="project" value="UniProtKB-UniRule"/>
</dbReference>
<feature type="binding site" evidence="7">
    <location>
        <position position="264"/>
    </location>
    <ligand>
        <name>ADP</name>
        <dbReference type="ChEBI" id="CHEBI:456216"/>
    </ligand>
</feature>
<keyword evidence="6 7" id="KW-0067">ATP-binding</keyword>
<feature type="binding site" evidence="7">
    <location>
        <position position="449"/>
    </location>
    <ligand>
        <name>ADP</name>
        <dbReference type="ChEBI" id="CHEBI:456216"/>
    </ligand>
</feature>
<feature type="binding site" evidence="7">
    <location>
        <position position="81"/>
    </location>
    <ligand>
        <name>sn-glycerol 3-phosphate</name>
        <dbReference type="ChEBI" id="CHEBI:57597"/>
    </ligand>
</feature>
<feature type="compositionally biased region" description="Basic and acidic residues" evidence="9">
    <location>
        <begin position="419"/>
        <end position="434"/>
    </location>
</feature>
<feature type="region of interest" description="Disordered" evidence="9">
    <location>
        <begin position="415"/>
        <end position="434"/>
    </location>
</feature>
<evidence type="ECO:0000256" key="3">
    <source>
        <dbReference type="ARBA" id="ARBA00022741"/>
    </source>
</evidence>
<feature type="binding site" evidence="7">
    <location>
        <position position="82"/>
    </location>
    <ligand>
        <name>glycerol</name>
        <dbReference type="ChEBI" id="CHEBI:17754"/>
    </ligand>
</feature>
<comment type="catalytic activity">
    <reaction evidence="7">
        <text>glycerol + ATP = sn-glycerol 3-phosphate + ADP + H(+)</text>
        <dbReference type="Rhea" id="RHEA:21644"/>
        <dbReference type="ChEBI" id="CHEBI:15378"/>
        <dbReference type="ChEBI" id="CHEBI:17754"/>
        <dbReference type="ChEBI" id="CHEBI:30616"/>
        <dbReference type="ChEBI" id="CHEBI:57597"/>
        <dbReference type="ChEBI" id="CHEBI:456216"/>
        <dbReference type="EC" id="2.7.1.30"/>
    </reaction>
</comment>
<dbReference type="PROSITE" id="PS00933">
    <property type="entry name" value="FGGY_KINASES_1"/>
    <property type="match status" value="1"/>
</dbReference>
<dbReference type="RefSeq" id="WP_058248972.1">
    <property type="nucleotide sequence ID" value="NZ_CYSE01000008.1"/>
</dbReference>
<feature type="domain" description="Carbohydrate kinase FGGY C-terminal" evidence="11">
    <location>
        <begin position="259"/>
        <end position="488"/>
    </location>
</feature>
<organism evidence="12 13">
    <name type="scientific">Tropicibacter naphthalenivorans</name>
    <dbReference type="NCBI Taxonomy" id="441103"/>
    <lineage>
        <taxon>Bacteria</taxon>
        <taxon>Pseudomonadati</taxon>
        <taxon>Pseudomonadota</taxon>
        <taxon>Alphaproteobacteria</taxon>
        <taxon>Rhodobacterales</taxon>
        <taxon>Roseobacteraceae</taxon>
        <taxon>Tropicibacter</taxon>
    </lineage>
</organism>
<feature type="binding site" evidence="7">
    <location>
        <position position="11"/>
    </location>
    <ligand>
        <name>ADP</name>
        <dbReference type="ChEBI" id="CHEBI:456216"/>
    </ligand>
</feature>
<dbReference type="Gene3D" id="3.30.420.40">
    <property type="match status" value="2"/>
</dbReference>
<feature type="binding site" evidence="7">
    <location>
        <position position="12"/>
    </location>
    <ligand>
        <name>ATP</name>
        <dbReference type="ChEBI" id="CHEBI:30616"/>
    </ligand>
</feature>
<comment type="activity regulation">
    <text evidence="7">Inhibited by fructose 1,6-bisphosphate (FBP).</text>
</comment>
<evidence type="ECO:0000313" key="13">
    <source>
        <dbReference type="Proteomes" id="UP000054935"/>
    </source>
</evidence>
<dbReference type="GO" id="GO:0006072">
    <property type="term" value="P:glycerol-3-phosphate metabolic process"/>
    <property type="evidence" value="ECO:0007669"/>
    <property type="project" value="InterPro"/>
</dbReference>
<dbReference type="EC" id="2.7.1.30" evidence="7"/>
<evidence type="ECO:0000259" key="11">
    <source>
        <dbReference type="Pfam" id="PF02782"/>
    </source>
</evidence>
<comment type="function">
    <text evidence="7">Key enzyme in the regulation of glycerol uptake and metabolism. Catalyzes the phosphorylation of glycerol to yield sn-glycerol 3-phosphate.</text>
</comment>
<dbReference type="InterPro" id="IPR018485">
    <property type="entry name" value="FGGY_C"/>
</dbReference>
<reference evidence="12 13" key="1">
    <citation type="submission" date="2015-09" db="EMBL/GenBank/DDBJ databases">
        <authorList>
            <consortium name="Swine Surveillance"/>
        </authorList>
    </citation>
    <scope>NUCLEOTIDE SEQUENCE [LARGE SCALE GENOMIC DNA]</scope>
    <source>
        <strain evidence="12 13">CECT 7648</strain>
    </source>
</reference>
<dbReference type="OrthoDB" id="9805576at2"/>
<dbReference type="EMBL" id="CYSE01000008">
    <property type="protein sequence ID" value="CUH81623.1"/>
    <property type="molecule type" value="Genomic_DNA"/>
</dbReference>
<dbReference type="GO" id="GO:0019563">
    <property type="term" value="P:glycerol catabolic process"/>
    <property type="evidence" value="ECO:0007669"/>
    <property type="project" value="UniProtKB-UniRule"/>
</dbReference>
<keyword evidence="13" id="KW-1185">Reference proteome</keyword>
<dbReference type="HAMAP" id="MF_00186">
    <property type="entry name" value="Glycerol_kin"/>
    <property type="match status" value="1"/>
</dbReference>
<feature type="binding site" evidence="7">
    <location>
        <position position="242"/>
    </location>
    <ligand>
        <name>glycerol</name>
        <dbReference type="ChEBI" id="CHEBI:17754"/>
    </ligand>
</feature>
<feature type="binding site" evidence="7">
    <location>
        <position position="133"/>
    </location>
    <ligand>
        <name>glycerol</name>
        <dbReference type="ChEBI" id="CHEBI:17754"/>
    </ligand>
</feature>
<evidence type="ECO:0000256" key="4">
    <source>
        <dbReference type="ARBA" id="ARBA00022777"/>
    </source>
</evidence>
<dbReference type="Proteomes" id="UP000054935">
    <property type="component" value="Unassembled WGS sequence"/>
</dbReference>
<evidence type="ECO:0000256" key="8">
    <source>
        <dbReference type="RuleBase" id="RU003733"/>
    </source>
</evidence>
<feature type="binding site" evidence="7">
    <location>
        <position position="15"/>
    </location>
    <ligand>
        <name>ADP</name>
        <dbReference type="ChEBI" id="CHEBI:456216"/>
    </ligand>
</feature>
<feature type="binding site" evidence="7">
    <location>
        <position position="449"/>
    </location>
    <ligand>
        <name>ATP</name>
        <dbReference type="ChEBI" id="CHEBI:30616"/>
    </ligand>
</feature>
<dbReference type="Pfam" id="PF02782">
    <property type="entry name" value="FGGY_C"/>
    <property type="match status" value="1"/>
</dbReference>
<dbReference type="Pfam" id="PF00370">
    <property type="entry name" value="FGGY_N"/>
    <property type="match status" value="1"/>
</dbReference>
<feature type="binding site" evidence="7">
    <location>
        <position position="311"/>
    </location>
    <ligand>
        <name>ATP</name>
        <dbReference type="ChEBI" id="CHEBI:30616"/>
    </ligand>
</feature>
<dbReference type="InterPro" id="IPR005999">
    <property type="entry name" value="Glycerol_kin"/>
</dbReference>
<dbReference type="AlphaFoldDB" id="A0A0P1GI80"/>